<feature type="region of interest" description="Disordered" evidence="1">
    <location>
        <begin position="1"/>
        <end position="69"/>
    </location>
</feature>
<feature type="region of interest" description="Disordered" evidence="1">
    <location>
        <begin position="928"/>
        <end position="1108"/>
    </location>
</feature>
<feature type="compositionally biased region" description="Polar residues" evidence="1">
    <location>
        <begin position="17"/>
        <end position="26"/>
    </location>
</feature>
<dbReference type="Pfam" id="PF00249">
    <property type="entry name" value="Myb_DNA-binding"/>
    <property type="match status" value="1"/>
</dbReference>
<dbReference type="PANTHER" id="PTHR13992">
    <property type="entry name" value="NUCLEAR RECEPTOR CO-REPRESSOR RELATED NCOR"/>
    <property type="match status" value="1"/>
</dbReference>
<feature type="compositionally biased region" description="Low complexity" evidence="1">
    <location>
        <begin position="551"/>
        <end position="560"/>
    </location>
</feature>
<dbReference type="InterPro" id="IPR001005">
    <property type="entry name" value="SANT/Myb"/>
</dbReference>
<feature type="compositionally biased region" description="Basic and acidic residues" evidence="1">
    <location>
        <begin position="307"/>
        <end position="316"/>
    </location>
</feature>
<feature type="compositionally biased region" description="Basic residues" evidence="1">
    <location>
        <begin position="1057"/>
        <end position="1066"/>
    </location>
</feature>
<gene>
    <name evidence="3" type="ORF">FA15DRAFT_272337</name>
</gene>
<feature type="compositionally biased region" description="Polar residues" evidence="1">
    <location>
        <begin position="444"/>
        <end position="453"/>
    </location>
</feature>
<dbReference type="AlphaFoldDB" id="A0A5C3L336"/>
<dbReference type="InterPro" id="IPR017884">
    <property type="entry name" value="SANT_dom"/>
</dbReference>
<protein>
    <recommendedName>
        <fullName evidence="2">SANT domain-containing protein</fullName>
    </recommendedName>
</protein>
<feature type="region of interest" description="Disordered" evidence="1">
    <location>
        <begin position="81"/>
        <end position="560"/>
    </location>
</feature>
<dbReference type="Gene3D" id="1.10.10.60">
    <property type="entry name" value="Homeodomain-like"/>
    <property type="match status" value="1"/>
</dbReference>
<feature type="compositionally biased region" description="Basic and acidic residues" evidence="1">
    <location>
        <begin position="154"/>
        <end position="179"/>
    </location>
</feature>
<dbReference type="CDD" id="cd00167">
    <property type="entry name" value="SANT"/>
    <property type="match status" value="1"/>
</dbReference>
<feature type="compositionally biased region" description="Polar residues" evidence="1">
    <location>
        <begin position="269"/>
        <end position="282"/>
    </location>
</feature>
<feature type="compositionally biased region" description="Low complexity" evidence="1">
    <location>
        <begin position="406"/>
        <end position="424"/>
    </location>
</feature>
<dbReference type="PANTHER" id="PTHR13992:SF39">
    <property type="entry name" value="SMRTER, ISOFORM G"/>
    <property type="match status" value="1"/>
</dbReference>
<dbReference type="GO" id="GO:0034967">
    <property type="term" value="C:Set3 complex"/>
    <property type="evidence" value="ECO:0007669"/>
    <property type="project" value="TreeGrafter"/>
</dbReference>
<dbReference type="SMART" id="SM00717">
    <property type="entry name" value="SANT"/>
    <property type="match status" value="1"/>
</dbReference>
<dbReference type="STRING" id="230819.A0A5C3L336"/>
<sequence>MAASGYDPLHSAPLLSRYQSRRSSGPMTGAYDRPTQATHRRTPSPTARRGYDSYAPARGSTSFREGPNVYRINAYRPDYNANTVYTRSPSPDRYAGPSRIAESDSWDRQSAWPTGYNRSTGWQDREPIPPSPIASTVSRGRDDMLATRMFEPQDGWKQHSNIERFGRDDPPPHSSDRYLDAPPRSAPEPSIDSSRVLHRPGYQTVGDRYRPNATKRASNVRGDYDSYRPSYDNVREQRGPLHREENPVRSFRADSVSSGLGRTWDHYEPNNSRVQFPSGSHSRSPERRSNDAVSSSPQRLEPSNFRTPRDDSDFLGKKGLSRRSSRSSIASQGSDAQRVAQYLMSSARGSEPPHHSDKSLDPIKPQASAMPQRTSILSPAQSSPQLNQTFSGPQSILANELRRMHSSSSVSTPPTRTPATPTVAHSNGSLAIASRVLEHPVQPSPASSQNHFSNEIGPTKQRSESPSSDFAPPGLSVELKSNSILPKQNPEPAKKPATPAPSVAKPDASHPEATSSVVSVEASHAKDTPPSTATRPHPSPPNDKQPLTTDVSAHAPPIPPSVSVSVPPVVFSNTQQEPVNDLPPWENKVLLELRPLFPSDALPSQNRPSISDAKTMPEALRAIVMTRLLCDRQTKEDLVNPVLMANRVLAESAPVYRPTSQVPADELFAKINDKIAGRDGAQELQVVRPSLAEHFEQRQTMINDKVQRLSAEYLSLHKKWKAHCDVLDGQQKASLSESEHLLHGRTTRRTSAFTADAVRSDLEMEQVLASLGIDNLTDANYLSSRNAASIPNMISVVRGQVDYVYNDTNHLVKEPSEYYAKHTEVDDWTDEEKRIFIDKFAANPKQFGIIADYLPNKSASQCVDYYYLHKKRLIDFRKVVSQLAPRKRKRRGGGKKKGNALLTDIAQHDAEVGKDNTLSTFVVPSRVAKGKRGGRGAGAAAKANSSTPATERTAVATATSTPQPEPEQAELTKSISEVQVRNKTLQVEEQTPVATPLNKALQLETTPAATPTPEPEGRSKRRKAPSQVQTPASTILVAPTKLAPLGNRPPSPDPKQKRTKRGRKQVKSVAIIEDSPSPPPQQSRSLPPLEPVKSTSTENGQSSRKDVLAHFLWADSSDESD</sequence>
<dbReference type="EMBL" id="ML210173">
    <property type="protein sequence ID" value="TFK26596.1"/>
    <property type="molecule type" value="Genomic_DNA"/>
</dbReference>
<feature type="compositionally biased region" description="Polar residues" evidence="1">
    <location>
        <begin position="971"/>
        <end position="993"/>
    </location>
</feature>
<evidence type="ECO:0000259" key="2">
    <source>
        <dbReference type="PROSITE" id="PS51293"/>
    </source>
</evidence>
<feature type="compositionally biased region" description="Basic and acidic residues" evidence="1">
    <location>
        <begin position="351"/>
        <end position="361"/>
    </location>
</feature>
<proteinExistence type="predicted"/>
<feature type="compositionally biased region" description="Polar residues" evidence="1">
    <location>
        <begin position="944"/>
        <end position="962"/>
    </location>
</feature>
<feature type="compositionally biased region" description="Polar residues" evidence="1">
    <location>
        <begin position="1093"/>
        <end position="1102"/>
    </location>
</feature>
<dbReference type="Proteomes" id="UP000307440">
    <property type="component" value="Unassembled WGS sequence"/>
</dbReference>
<dbReference type="InterPro" id="IPR051571">
    <property type="entry name" value="N-CoR_corepressor"/>
</dbReference>
<dbReference type="PROSITE" id="PS51293">
    <property type="entry name" value="SANT"/>
    <property type="match status" value="1"/>
</dbReference>
<reference evidence="3 4" key="1">
    <citation type="journal article" date="2019" name="Nat. Ecol. Evol.">
        <title>Megaphylogeny resolves global patterns of mushroom evolution.</title>
        <authorList>
            <person name="Varga T."/>
            <person name="Krizsan K."/>
            <person name="Foldi C."/>
            <person name="Dima B."/>
            <person name="Sanchez-Garcia M."/>
            <person name="Sanchez-Ramirez S."/>
            <person name="Szollosi G.J."/>
            <person name="Szarkandi J.G."/>
            <person name="Papp V."/>
            <person name="Albert L."/>
            <person name="Andreopoulos W."/>
            <person name="Angelini C."/>
            <person name="Antonin V."/>
            <person name="Barry K.W."/>
            <person name="Bougher N.L."/>
            <person name="Buchanan P."/>
            <person name="Buyck B."/>
            <person name="Bense V."/>
            <person name="Catcheside P."/>
            <person name="Chovatia M."/>
            <person name="Cooper J."/>
            <person name="Damon W."/>
            <person name="Desjardin D."/>
            <person name="Finy P."/>
            <person name="Geml J."/>
            <person name="Haridas S."/>
            <person name="Hughes K."/>
            <person name="Justo A."/>
            <person name="Karasinski D."/>
            <person name="Kautmanova I."/>
            <person name="Kiss B."/>
            <person name="Kocsube S."/>
            <person name="Kotiranta H."/>
            <person name="LaButti K.M."/>
            <person name="Lechner B.E."/>
            <person name="Liimatainen K."/>
            <person name="Lipzen A."/>
            <person name="Lukacs Z."/>
            <person name="Mihaltcheva S."/>
            <person name="Morgado L.N."/>
            <person name="Niskanen T."/>
            <person name="Noordeloos M.E."/>
            <person name="Ohm R.A."/>
            <person name="Ortiz-Santana B."/>
            <person name="Ovrebo C."/>
            <person name="Racz N."/>
            <person name="Riley R."/>
            <person name="Savchenko A."/>
            <person name="Shiryaev A."/>
            <person name="Soop K."/>
            <person name="Spirin V."/>
            <person name="Szebenyi C."/>
            <person name="Tomsovsky M."/>
            <person name="Tulloss R.E."/>
            <person name="Uehling J."/>
            <person name="Grigoriev I.V."/>
            <person name="Vagvolgyi C."/>
            <person name="Papp T."/>
            <person name="Martin F.M."/>
            <person name="Miettinen O."/>
            <person name="Hibbett D.S."/>
            <person name="Nagy L.G."/>
        </authorList>
    </citation>
    <scope>NUCLEOTIDE SEQUENCE [LARGE SCALE GENOMIC DNA]</scope>
    <source>
        <strain evidence="3 4">CBS 121175</strain>
    </source>
</reference>
<feature type="compositionally biased region" description="Basic and acidic residues" evidence="1">
    <location>
        <begin position="233"/>
        <end position="247"/>
    </location>
</feature>
<evidence type="ECO:0000313" key="3">
    <source>
        <dbReference type="EMBL" id="TFK26596.1"/>
    </source>
</evidence>
<evidence type="ECO:0000256" key="1">
    <source>
        <dbReference type="SAM" id="MobiDB-lite"/>
    </source>
</evidence>
<accession>A0A5C3L336</accession>
<feature type="compositionally biased region" description="Polar residues" evidence="1">
    <location>
        <begin position="369"/>
        <end position="397"/>
    </location>
</feature>
<feature type="compositionally biased region" description="Low complexity" evidence="1">
    <location>
        <begin position="495"/>
        <end position="506"/>
    </location>
</feature>
<dbReference type="SUPFAM" id="SSF46689">
    <property type="entry name" value="Homeodomain-like"/>
    <property type="match status" value="1"/>
</dbReference>
<name>A0A5C3L336_COPMA</name>
<dbReference type="OrthoDB" id="10258692at2759"/>
<dbReference type="InterPro" id="IPR009057">
    <property type="entry name" value="Homeodomain-like_sf"/>
</dbReference>
<evidence type="ECO:0000313" key="4">
    <source>
        <dbReference type="Proteomes" id="UP000307440"/>
    </source>
</evidence>
<organism evidence="3 4">
    <name type="scientific">Coprinopsis marcescibilis</name>
    <name type="common">Agaric fungus</name>
    <name type="synonym">Psathyrella marcescibilis</name>
    <dbReference type="NCBI Taxonomy" id="230819"/>
    <lineage>
        <taxon>Eukaryota</taxon>
        <taxon>Fungi</taxon>
        <taxon>Dikarya</taxon>
        <taxon>Basidiomycota</taxon>
        <taxon>Agaricomycotina</taxon>
        <taxon>Agaricomycetes</taxon>
        <taxon>Agaricomycetidae</taxon>
        <taxon>Agaricales</taxon>
        <taxon>Agaricineae</taxon>
        <taxon>Psathyrellaceae</taxon>
        <taxon>Coprinopsis</taxon>
    </lineage>
</organism>
<feature type="domain" description="SANT" evidence="2">
    <location>
        <begin position="823"/>
        <end position="874"/>
    </location>
</feature>
<keyword evidence="4" id="KW-1185">Reference proteome</keyword>
<dbReference type="GO" id="GO:0006357">
    <property type="term" value="P:regulation of transcription by RNA polymerase II"/>
    <property type="evidence" value="ECO:0007669"/>
    <property type="project" value="TreeGrafter"/>
</dbReference>